<feature type="domain" description="Rab-GAP TBC" evidence="10">
    <location>
        <begin position="398"/>
        <end position="573"/>
    </location>
</feature>
<dbReference type="SUPFAM" id="SSF47923">
    <property type="entry name" value="Ypt/Rab-GAP domain of gyp1p"/>
    <property type="match status" value="1"/>
</dbReference>
<evidence type="ECO:0000256" key="5">
    <source>
        <dbReference type="ARBA" id="ARBA00022737"/>
    </source>
</evidence>
<dbReference type="Gene3D" id="1.10.472.80">
    <property type="entry name" value="Ypt/Rab-GAP domain of gyp1p, domain 3"/>
    <property type="match status" value="1"/>
</dbReference>
<sequence length="971" mass="113434">MASQKNDKTRSCELMKKPFFLSKSHKNGEIIQINQTISTEYISKKKYCFTDSTFNKIGEWLAIVDLLGNVFIFDLASELYWNLPKVGECSFIKFNDFVVNELLVGLNDGDIYIIHSETGMVQGCLSGHSQPVRHVSFASSVPYCLTATNIDAVVWDLQLNVQLQKLNLQCSTAIKIIKFMPATNNILGCFEDDTIHIWKSESLKHLNKFVLDELEVSDIQSIAFTRSGRAMVIINGNGDMAVFSLDLETIQKTIFIPNVCADVSYIDFLPQIFDGGANKILAVQSTRCILLFNIETLEIANTFDIEDRLIKIECSPHGKYISCILQDGNVKILSTDILQKTIKQTIDSHKKDAISTTKYDDKIKTINKTQQDLNSIQSEMNKILNIEKLLPLLKQFGEYPEKYRRLIWKNLLQLPGNQVAYETLERKGIHSEYNSLEEKYPLKNKTLLRNLLRILSCLSHWTPFFSQVKYMPVFVLPFLKVFKYDRLVCFEIIASIIVNWCQLWFEYFPLPPVKLLSIVEDVLFEHDSELSSHLTRHKITPDVYAWPLLETAFSEVLNKEDWLRFWDHVLSNHPAFLVLAVAAFNLVSRTALLSMKEKEDFENFFFKEILNVKLLIKKTYSLLSNTSEENHPKQYIKPFQRLEKGCTYQEFTQYTKNMPQVYKLQDLRNEENKLIEEQRKILEKKLEYEAEKKEQQMYKINKNKVLDLEDVYKNILKEEEHRIANHKMKIAELKHDLKVQEYNILEQTRSKMIGSKTMERKMQLEKLLEDIDEQRKLDELELQTVKQEMRNNYLDLLKKKKILEMELDIDGQQNDTDYLSLMRHQNVLRNLLLKLKHEVSNGYTCKKSKVTTFIEIFEDILHKIEKIMTTDMEEIKSKANLRKFQKKIAQLNVEAGALEEEVEILLKDLLSYRMNRSSTKFKSEKPLFSDKAISNTHCKISCSEDIYKPIKASMNTRREILKKKKCSYCYC</sequence>
<keyword evidence="3" id="KW-0963">Cytoplasm</keyword>
<dbReference type="InterPro" id="IPR051570">
    <property type="entry name" value="TBC1_cilium_biogenesis"/>
</dbReference>
<keyword evidence="6 9" id="KW-0175">Coiled coil</keyword>
<dbReference type="Pfam" id="PF00566">
    <property type="entry name" value="RabGAP-TBC"/>
    <property type="match status" value="1"/>
</dbReference>
<dbReference type="InterPro" id="IPR000195">
    <property type="entry name" value="Rab-GAP-TBC_dom"/>
</dbReference>
<feature type="coiled-coil region" evidence="9">
    <location>
        <begin position="664"/>
        <end position="736"/>
    </location>
</feature>
<evidence type="ECO:0000256" key="7">
    <source>
        <dbReference type="ARBA" id="ARBA00023212"/>
    </source>
</evidence>
<dbReference type="GO" id="GO:0060271">
    <property type="term" value="P:cilium assembly"/>
    <property type="evidence" value="ECO:0007669"/>
    <property type="project" value="TreeGrafter"/>
</dbReference>
<gene>
    <name evidence="11" type="ORF">g.29866</name>
</gene>
<dbReference type="PANTHER" id="PTHR19853:SF1">
    <property type="entry name" value="TBC1 DOMAIN FAMILY MEMBER 31"/>
    <property type="match status" value="1"/>
</dbReference>
<organism evidence="11">
    <name type="scientific">Clastoptera arizonana</name>
    <name type="common">Arizona spittle bug</name>
    <dbReference type="NCBI Taxonomy" id="38151"/>
    <lineage>
        <taxon>Eukaryota</taxon>
        <taxon>Metazoa</taxon>
        <taxon>Ecdysozoa</taxon>
        <taxon>Arthropoda</taxon>
        <taxon>Hexapoda</taxon>
        <taxon>Insecta</taxon>
        <taxon>Pterygota</taxon>
        <taxon>Neoptera</taxon>
        <taxon>Paraneoptera</taxon>
        <taxon>Hemiptera</taxon>
        <taxon>Auchenorrhyncha</taxon>
        <taxon>Cercopoidea</taxon>
        <taxon>Clastopteridae</taxon>
        <taxon>Clastoptera</taxon>
    </lineage>
</organism>
<evidence type="ECO:0000259" key="10">
    <source>
        <dbReference type="PROSITE" id="PS50086"/>
    </source>
</evidence>
<keyword evidence="4" id="KW-0853">WD repeat</keyword>
<dbReference type="InterPro" id="IPR036322">
    <property type="entry name" value="WD40_repeat_dom_sf"/>
</dbReference>
<reference evidence="11" key="1">
    <citation type="submission" date="2015-12" db="EMBL/GenBank/DDBJ databases">
        <title>De novo transcriptome assembly of four potential Pierce s Disease insect vectors from Arizona vineyards.</title>
        <authorList>
            <person name="Tassone E.E."/>
        </authorList>
    </citation>
    <scope>NUCLEOTIDE SEQUENCE</scope>
</reference>
<keyword evidence="8" id="KW-0966">Cell projection</keyword>
<feature type="coiled-coil region" evidence="9">
    <location>
        <begin position="881"/>
        <end position="908"/>
    </location>
</feature>
<accession>A0A1B6D509</accession>
<feature type="coiled-coil region" evidence="9">
    <location>
        <begin position="761"/>
        <end position="806"/>
    </location>
</feature>
<dbReference type="PANTHER" id="PTHR19853">
    <property type="entry name" value="WD REPEAT CONTAINING PROTEIN 3 WDR3"/>
    <property type="match status" value="1"/>
</dbReference>
<dbReference type="InterPro" id="IPR015943">
    <property type="entry name" value="WD40/YVTN_repeat-like_dom_sf"/>
</dbReference>
<dbReference type="InterPro" id="IPR035969">
    <property type="entry name" value="Rab-GAP_TBC_sf"/>
</dbReference>
<evidence type="ECO:0000313" key="11">
    <source>
        <dbReference type="EMBL" id="JAS20781.1"/>
    </source>
</evidence>
<evidence type="ECO:0000256" key="3">
    <source>
        <dbReference type="ARBA" id="ARBA00022490"/>
    </source>
</evidence>
<dbReference type="Gene3D" id="2.130.10.10">
    <property type="entry name" value="YVTN repeat-like/Quinoprotein amine dehydrogenase"/>
    <property type="match status" value="2"/>
</dbReference>
<evidence type="ECO:0000256" key="2">
    <source>
        <dbReference type="ARBA" id="ARBA00004300"/>
    </source>
</evidence>
<evidence type="ECO:0000256" key="4">
    <source>
        <dbReference type="ARBA" id="ARBA00022574"/>
    </source>
</evidence>
<dbReference type="AlphaFoldDB" id="A0A1B6D509"/>
<dbReference type="SUPFAM" id="SSF50978">
    <property type="entry name" value="WD40 repeat-like"/>
    <property type="match status" value="1"/>
</dbReference>
<dbReference type="GO" id="GO:0036064">
    <property type="term" value="C:ciliary basal body"/>
    <property type="evidence" value="ECO:0007669"/>
    <property type="project" value="TreeGrafter"/>
</dbReference>
<name>A0A1B6D509_9HEMI</name>
<evidence type="ECO:0000256" key="8">
    <source>
        <dbReference type="ARBA" id="ARBA00023273"/>
    </source>
</evidence>
<protein>
    <recommendedName>
        <fullName evidence="10">Rab-GAP TBC domain-containing protein</fullName>
    </recommendedName>
</protein>
<comment type="subcellular location">
    <subcellularLocation>
        <location evidence="1">Cell projection</location>
        <location evidence="1">Cilium</location>
    </subcellularLocation>
    <subcellularLocation>
        <location evidence="2">Cytoplasm</location>
        <location evidence="2">Cytoskeleton</location>
        <location evidence="2">Microtubule organizing center</location>
        <location evidence="2">Centrosome</location>
    </subcellularLocation>
</comment>
<dbReference type="GO" id="GO:0005813">
    <property type="term" value="C:centrosome"/>
    <property type="evidence" value="ECO:0007669"/>
    <property type="project" value="UniProtKB-SubCell"/>
</dbReference>
<dbReference type="PROSITE" id="PS50086">
    <property type="entry name" value="TBC_RABGAP"/>
    <property type="match status" value="1"/>
</dbReference>
<evidence type="ECO:0000256" key="9">
    <source>
        <dbReference type="SAM" id="Coils"/>
    </source>
</evidence>
<keyword evidence="5" id="KW-0677">Repeat</keyword>
<keyword evidence="7" id="KW-0206">Cytoskeleton</keyword>
<evidence type="ECO:0000256" key="6">
    <source>
        <dbReference type="ARBA" id="ARBA00023054"/>
    </source>
</evidence>
<evidence type="ECO:0000256" key="1">
    <source>
        <dbReference type="ARBA" id="ARBA00004138"/>
    </source>
</evidence>
<proteinExistence type="predicted"/>
<dbReference type="EMBL" id="GEDC01016517">
    <property type="protein sequence ID" value="JAS20781.1"/>
    <property type="molecule type" value="Transcribed_RNA"/>
</dbReference>